<reference evidence="2" key="1">
    <citation type="submission" date="2022-11" db="UniProtKB">
        <authorList>
            <consortium name="WormBaseParasite"/>
        </authorList>
    </citation>
    <scope>IDENTIFICATION</scope>
</reference>
<sequence>MNGAFPTALDHGSGAVKISTYTFAGMLLPPGSTKVRVYLDPLVFMDVFCALNEDVTAEDRTDAQEEVEENDLFGVGSSASWTLEPAPDSLEMEIAVYFDKAKSWESARKDLHGAFGNSTDKM</sequence>
<evidence type="ECO:0000313" key="1">
    <source>
        <dbReference type="Proteomes" id="UP000887574"/>
    </source>
</evidence>
<dbReference type="Proteomes" id="UP000887574">
    <property type="component" value="Unplaced"/>
</dbReference>
<evidence type="ECO:0000313" key="2">
    <source>
        <dbReference type="WBParaSite" id="jg14791"/>
    </source>
</evidence>
<dbReference type="AlphaFoldDB" id="A0A915D2P5"/>
<name>A0A915D2P5_9BILA</name>
<organism evidence="1 2">
    <name type="scientific">Ditylenchus dipsaci</name>
    <dbReference type="NCBI Taxonomy" id="166011"/>
    <lineage>
        <taxon>Eukaryota</taxon>
        <taxon>Metazoa</taxon>
        <taxon>Ecdysozoa</taxon>
        <taxon>Nematoda</taxon>
        <taxon>Chromadorea</taxon>
        <taxon>Rhabditida</taxon>
        <taxon>Tylenchina</taxon>
        <taxon>Tylenchomorpha</taxon>
        <taxon>Sphaerularioidea</taxon>
        <taxon>Anguinidae</taxon>
        <taxon>Anguininae</taxon>
        <taxon>Ditylenchus</taxon>
    </lineage>
</organism>
<accession>A0A915D2P5</accession>
<dbReference type="WBParaSite" id="jg14791">
    <property type="protein sequence ID" value="jg14791"/>
    <property type="gene ID" value="jg14791"/>
</dbReference>
<proteinExistence type="predicted"/>
<protein>
    <submittedName>
        <fullName evidence="2">Uncharacterized protein</fullName>
    </submittedName>
</protein>
<keyword evidence="1" id="KW-1185">Reference proteome</keyword>